<reference evidence="2" key="1">
    <citation type="journal article" date="2021" name="Proc. Natl. Acad. Sci. U.S.A.">
        <title>A Catalog of Tens of Thousands of Viruses from Human Metagenomes Reveals Hidden Associations with Chronic Diseases.</title>
        <authorList>
            <person name="Tisza M.J."/>
            <person name="Buck C.B."/>
        </authorList>
    </citation>
    <scope>NUCLEOTIDE SEQUENCE</scope>
    <source>
        <strain evidence="2">CtsTh7</strain>
    </source>
</reference>
<evidence type="ECO:0000256" key="1">
    <source>
        <dbReference type="SAM" id="Phobius"/>
    </source>
</evidence>
<dbReference type="EMBL" id="BK015585">
    <property type="protein sequence ID" value="DAE14545.1"/>
    <property type="molecule type" value="Genomic_DNA"/>
</dbReference>
<keyword evidence="1" id="KW-1133">Transmembrane helix</keyword>
<keyword evidence="1" id="KW-0472">Membrane</keyword>
<accession>A0A8S5Q6U5</accession>
<evidence type="ECO:0000313" key="2">
    <source>
        <dbReference type="EMBL" id="DAE14545.1"/>
    </source>
</evidence>
<protein>
    <submittedName>
        <fullName evidence="2">Uncharacterized protein</fullName>
    </submittedName>
</protein>
<sequence length="516" mass="56559">MRKRFISGLTAVCIVGILITNMITSASASVTAAVVGASVAGSLLLGSLFNQMCGGQGYDFTNAFQDAVKLYTDWDEDFDGSAKDPIHPVTKVEIDTSKVNIPDNIDFNSVGGTSTDKMIVEMQKAINAGLEDGSIEINFDENGNISMPTTSFCNAVNDVYESLGCYKSKDGSKRAQTLYSVISPYIYANYNGWSISSNAVAQWEADTYGKPTSGRYMYFVPYFVADSKLHIMRFSVRSSTILAGFSTVQYKSENIAQIPSLSGWNEYYDKIEDLLFSSSTTITLKSDQVQYSVDAGFNFSSDTVTQAISSEYQISYSGKSTDDFDVIQGYGFCVVSETDFTAFCSAAKQGTLEQNKETVTIPLTGVENTIGNMGLAGVGAGATKGTVSVDSKTKDITVTNEATKEAELVIEQGKPGDIDIPDNDTIIDKFPFSLPFDLYRMLTIFVVPEQKPIFKFPIETTITNGGLNYKIDEEIEVDLTRFQFMGQDIVRLVLRSTFYVGFVIMLIHVTSKFIKH</sequence>
<feature type="transmembrane region" description="Helical" evidence="1">
    <location>
        <begin position="492"/>
        <end position="510"/>
    </location>
</feature>
<organism evidence="2">
    <name type="scientific">Inoviridae sp. ctsTh7</name>
    <dbReference type="NCBI Taxonomy" id="2825785"/>
    <lineage>
        <taxon>Viruses</taxon>
        <taxon>Monodnaviria</taxon>
        <taxon>Loebvirae</taxon>
        <taxon>Hofneiviricota</taxon>
        <taxon>Faserviricetes</taxon>
        <taxon>Tubulavirales</taxon>
        <taxon>Inoviridae</taxon>
    </lineage>
</organism>
<proteinExistence type="predicted"/>
<name>A0A8S5Q6U5_9VIRU</name>
<keyword evidence="1" id="KW-0812">Transmembrane</keyword>